<evidence type="ECO:0000313" key="2">
    <source>
        <dbReference type="EMBL" id="GGM69602.1"/>
    </source>
</evidence>
<keyword evidence="1" id="KW-1133">Transmembrane helix</keyword>
<dbReference type="RefSeq" id="WP_188679961.1">
    <property type="nucleotide sequence ID" value="NZ_BMNY01000001.1"/>
</dbReference>
<reference evidence="2" key="2">
    <citation type="submission" date="2022-09" db="EMBL/GenBank/DDBJ databases">
        <authorList>
            <person name="Sun Q."/>
            <person name="Ohkuma M."/>
        </authorList>
    </citation>
    <scope>NUCLEOTIDE SEQUENCE</scope>
    <source>
        <strain evidence="2">JCM 13583</strain>
    </source>
</reference>
<keyword evidence="1" id="KW-0812">Transmembrane</keyword>
<proteinExistence type="predicted"/>
<protein>
    <submittedName>
        <fullName evidence="2">Uncharacterized protein</fullName>
    </submittedName>
</protein>
<evidence type="ECO:0000313" key="3">
    <source>
        <dbReference type="Proteomes" id="UP000632195"/>
    </source>
</evidence>
<comment type="caution">
    <text evidence="2">The sequence shown here is derived from an EMBL/GenBank/DDBJ whole genome shotgun (WGS) entry which is preliminary data.</text>
</comment>
<dbReference type="AlphaFoldDB" id="A0AA37F8Z0"/>
<evidence type="ECO:0000256" key="1">
    <source>
        <dbReference type="SAM" id="Phobius"/>
    </source>
</evidence>
<accession>A0AA37F8Z0</accession>
<name>A0AA37F8Z0_9ARCH</name>
<dbReference type="EMBL" id="BMNY01000001">
    <property type="protein sequence ID" value="GGM69602.1"/>
    <property type="molecule type" value="Genomic_DNA"/>
</dbReference>
<keyword evidence="1" id="KW-0472">Membrane</keyword>
<organism evidence="2 3">
    <name type="scientific">Thermogymnomonas acidicola</name>
    <dbReference type="NCBI Taxonomy" id="399579"/>
    <lineage>
        <taxon>Archaea</taxon>
        <taxon>Methanobacteriati</taxon>
        <taxon>Thermoplasmatota</taxon>
        <taxon>Thermoplasmata</taxon>
        <taxon>Thermoplasmatales</taxon>
        <taxon>Thermogymnomonas</taxon>
    </lineage>
</organism>
<dbReference type="Proteomes" id="UP000632195">
    <property type="component" value="Unassembled WGS sequence"/>
</dbReference>
<reference evidence="2" key="1">
    <citation type="journal article" date="2014" name="Int. J. Syst. Evol. Microbiol.">
        <title>Complete genome sequence of Corynebacterium casei LMG S-19264T (=DSM 44701T), isolated from a smear-ripened cheese.</title>
        <authorList>
            <consortium name="US DOE Joint Genome Institute (JGI-PGF)"/>
            <person name="Walter F."/>
            <person name="Albersmeier A."/>
            <person name="Kalinowski J."/>
            <person name="Ruckert C."/>
        </authorList>
    </citation>
    <scope>NUCLEOTIDE SEQUENCE</scope>
    <source>
        <strain evidence="2">JCM 13583</strain>
    </source>
</reference>
<feature type="transmembrane region" description="Helical" evidence="1">
    <location>
        <begin position="545"/>
        <end position="564"/>
    </location>
</feature>
<keyword evidence="3" id="KW-1185">Reference proteome</keyword>
<gene>
    <name evidence="2" type="ORF">GCM10007108_04640</name>
</gene>
<sequence length="568" mass="59237">MDKRIVVLVTLGLLLAGTSTAFAAGSAASANLGNYTFNYSGNTVSDVTYTHDGVSAGLVSTMYVNGTSYMVASRDNSISDTNFTAFSDNGALVFLTVPRVGSTAYYLSLNGTVVERLSFTSKVGDMSTEDLSGAFVAFEVQGSASIFYVITNGMVSNTSTSISVTGNAISPVMLAIVAHGDLLQKLREHSRVHFTSPAFKYDSATGFVSGKYLTFYVNTTSGEIKYFNDTLENTTVFNSVTVNATGTNSTGEIMPPLPVGRPVIFGDLFLLGNQGYYYMFHDNPPVVSTFLLSNGTMNFTLGTGVSATVVQTPGISSSGYLSAQVGSSEGLAQVATNEDLEAGHYTVILTGQHFYAVMVSIGASVTLKGSVLSFSTNSTAAIGLVAPPGLVKLPPRIIQDMDKQIGKGKLAAVVSISFANNTAENASVVFNSSLTMHVLSVSAGKVSVSVSSDHHSGVNVAIFVPSSVLNGTTSVKVLIDGHAAVLTTIGNIVNVTSNTTAYYSFEAASNGTVVIIHIPHFSNHTVTIEPLTSNTPPSGLPHSDYIIGGIVAVAVVAVAGALLVRRRQ</sequence>